<dbReference type="InterPro" id="IPR037294">
    <property type="entry name" value="ABC_BtuC-like"/>
</dbReference>
<comment type="subcellular location">
    <subcellularLocation>
        <location evidence="6">Cell membrane</location>
        <topology evidence="6">Multi-pass membrane protein</topology>
    </subcellularLocation>
    <subcellularLocation>
        <location evidence="1">Membrane</location>
        <topology evidence="1">Multi-pass membrane protein</topology>
    </subcellularLocation>
</comment>
<feature type="transmembrane region" description="Helical" evidence="7">
    <location>
        <begin position="130"/>
        <end position="148"/>
    </location>
</feature>
<dbReference type="SUPFAM" id="SSF81345">
    <property type="entry name" value="ABC transporter involved in vitamin B12 uptake, BtuC"/>
    <property type="match status" value="1"/>
</dbReference>
<organism evidence="8 9">
    <name type="scientific">Brachyspira catarrhinii</name>
    <dbReference type="NCBI Taxonomy" id="2528966"/>
    <lineage>
        <taxon>Bacteria</taxon>
        <taxon>Pseudomonadati</taxon>
        <taxon>Spirochaetota</taxon>
        <taxon>Spirochaetia</taxon>
        <taxon>Brachyspirales</taxon>
        <taxon>Brachyspiraceae</taxon>
        <taxon>Brachyspira</taxon>
    </lineage>
</organism>
<sequence>MEIFQFDFMRRAFLVGIILGFIIPCIGVVIVLKRLSMIGDAISHTSLAGITFGLVFNINPILASVIFCILAALSIEYIRKKISKYEEMSIAIIMSLSVGLAGLMSGFVANNVNFNSFLFGSIVAISDFELKLIIIIGLISILTFILLYKEIFYITFNERLARLSGVPVRRINFIFTILTAITISISARTVGALIVSSMIVIPVATSLQVAGSYKKNIIYSVLFNLLWTIAGIFISYYFGLKPGATIVLISIIGFLIVVILKDVLSKNNI</sequence>
<feature type="transmembrane region" description="Helical" evidence="7">
    <location>
        <begin position="52"/>
        <end position="78"/>
    </location>
</feature>
<feature type="transmembrane region" description="Helical" evidence="7">
    <location>
        <begin position="90"/>
        <end position="110"/>
    </location>
</feature>
<proteinExistence type="inferred from homology"/>
<keyword evidence="3 6" id="KW-0812">Transmembrane</keyword>
<evidence type="ECO:0000313" key="8">
    <source>
        <dbReference type="EMBL" id="TKZ35915.1"/>
    </source>
</evidence>
<dbReference type="InterPro" id="IPR001626">
    <property type="entry name" value="ABC_TroCD"/>
</dbReference>
<comment type="caution">
    <text evidence="8">The sequence shown here is derived from an EMBL/GenBank/DDBJ whole genome shotgun (WGS) entry which is preliminary data.</text>
</comment>
<evidence type="ECO:0000313" key="9">
    <source>
        <dbReference type="Proteomes" id="UP000310168"/>
    </source>
</evidence>
<reference evidence="8 9" key="1">
    <citation type="journal article" date="2019" name="Anaerobe">
        <title>Brachyspira catarrhinii sp. nov., an anaerobic intestinal spirochaete isolated from vervet monkeys may have been misidentified as Brachyspira aalborgi in previous studies.</title>
        <authorList>
            <person name="Phillips N.D."/>
            <person name="La T."/>
            <person name="Hampson D.J."/>
        </authorList>
    </citation>
    <scope>NUCLEOTIDE SEQUENCE [LARGE SCALE GENOMIC DNA]</scope>
    <source>
        <strain evidence="8 9">Z12</strain>
    </source>
</reference>
<keyword evidence="9" id="KW-1185">Reference proteome</keyword>
<evidence type="ECO:0000256" key="3">
    <source>
        <dbReference type="ARBA" id="ARBA00022692"/>
    </source>
</evidence>
<feature type="transmembrane region" description="Helical" evidence="7">
    <location>
        <begin position="217"/>
        <end position="238"/>
    </location>
</feature>
<evidence type="ECO:0000256" key="5">
    <source>
        <dbReference type="ARBA" id="ARBA00023136"/>
    </source>
</evidence>
<dbReference type="Proteomes" id="UP000310168">
    <property type="component" value="Unassembled WGS sequence"/>
</dbReference>
<keyword evidence="4 7" id="KW-1133">Transmembrane helix</keyword>
<evidence type="ECO:0000256" key="2">
    <source>
        <dbReference type="ARBA" id="ARBA00008034"/>
    </source>
</evidence>
<dbReference type="RefSeq" id="WP_137997621.1">
    <property type="nucleotide sequence ID" value="NZ_SJDU01000041.1"/>
</dbReference>
<evidence type="ECO:0000256" key="6">
    <source>
        <dbReference type="RuleBase" id="RU003943"/>
    </source>
</evidence>
<dbReference type="Gene3D" id="1.10.3470.10">
    <property type="entry name" value="ABC transporter involved in vitamin B12 uptake, BtuC"/>
    <property type="match status" value="1"/>
</dbReference>
<feature type="transmembrane region" description="Helical" evidence="7">
    <location>
        <begin position="244"/>
        <end position="264"/>
    </location>
</feature>
<feature type="transmembrane region" description="Helical" evidence="7">
    <location>
        <begin position="168"/>
        <end position="185"/>
    </location>
</feature>
<evidence type="ECO:0000256" key="7">
    <source>
        <dbReference type="SAM" id="Phobius"/>
    </source>
</evidence>
<keyword evidence="6" id="KW-0813">Transport</keyword>
<feature type="transmembrane region" description="Helical" evidence="7">
    <location>
        <begin position="12"/>
        <end position="32"/>
    </location>
</feature>
<keyword evidence="5 7" id="KW-0472">Membrane</keyword>
<dbReference type="PANTHER" id="PTHR30477:SF0">
    <property type="entry name" value="METAL TRANSPORT SYSTEM MEMBRANE PROTEIN TM_0125-RELATED"/>
    <property type="match status" value="1"/>
</dbReference>
<dbReference type="EMBL" id="SJDU01000041">
    <property type="protein sequence ID" value="TKZ35915.1"/>
    <property type="molecule type" value="Genomic_DNA"/>
</dbReference>
<gene>
    <name evidence="8" type="ORF">EZH24_02850</name>
</gene>
<accession>A0ABY2TSQ1</accession>
<comment type="similarity">
    <text evidence="2 6">Belongs to the ABC-3 integral membrane protein family.</text>
</comment>
<dbReference type="PANTHER" id="PTHR30477">
    <property type="entry name" value="ABC-TRANSPORTER METAL-BINDING PROTEIN"/>
    <property type="match status" value="1"/>
</dbReference>
<evidence type="ECO:0000256" key="1">
    <source>
        <dbReference type="ARBA" id="ARBA00004141"/>
    </source>
</evidence>
<feature type="transmembrane region" description="Helical" evidence="7">
    <location>
        <begin position="191"/>
        <end position="210"/>
    </location>
</feature>
<evidence type="ECO:0000256" key="4">
    <source>
        <dbReference type="ARBA" id="ARBA00022989"/>
    </source>
</evidence>
<dbReference type="Pfam" id="PF00950">
    <property type="entry name" value="ABC-3"/>
    <property type="match status" value="1"/>
</dbReference>
<name>A0ABY2TSQ1_9SPIR</name>
<protein>
    <submittedName>
        <fullName evidence="8">Metal ABC transporter permease</fullName>
    </submittedName>
</protein>